<gene>
    <name evidence="1" type="ORF">B30_13904</name>
</gene>
<dbReference type="STRING" id="1208323.B30_13904"/>
<protein>
    <submittedName>
        <fullName evidence="1">Uncharacterized protein</fullName>
    </submittedName>
</protein>
<organism evidence="1 2">
    <name type="scientific">Celeribacter baekdonensis B30</name>
    <dbReference type="NCBI Taxonomy" id="1208323"/>
    <lineage>
        <taxon>Bacteria</taxon>
        <taxon>Pseudomonadati</taxon>
        <taxon>Pseudomonadota</taxon>
        <taxon>Alphaproteobacteria</taxon>
        <taxon>Rhodobacterales</taxon>
        <taxon>Roseobacteraceae</taxon>
        <taxon>Celeribacter</taxon>
    </lineage>
</organism>
<sequence>MRGNVFVILTIRLRIRRICDLKGAARGQIAGEKEQGSVWRKKMNKPSAPVMRVLAGGQAGRYP</sequence>
<evidence type="ECO:0000313" key="2">
    <source>
        <dbReference type="Proteomes" id="UP000006762"/>
    </source>
</evidence>
<reference evidence="1 2" key="1">
    <citation type="submission" date="2012-09" db="EMBL/GenBank/DDBJ databases">
        <title>Celeribacter baekdonensis B30 Genome Sequencing.</title>
        <authorList>
            <person name="Wang W."/>
        </authorList>
    </citation>
    <scope>NUCLEOTIDE SEQUENCE [LARGE SCALE GENOMIC DNA]</scope>
    <source>
        <strain evidence="1 2">B30</strain>
    </source>
</reference>
<accession>K2IIM3</accession>
<dbReference type="AlphaFoldDB" id="K2IIM3"/>
<name>K2IIM3_9RHOB</name>
<dbReference type="Proteomes" id="UP000006762">
    <property type="component" value="Unassembled WGS sequence"/>
</dbReference>
<proteinExistence type="predicted"/>
<dbReference type="EMBL" id="AMRK01000008">
    <property type="protein sequence ID" value="EKE69986.1"/>
    <property type="molecule type" value="Genomic_DNA"/>
</dbReference>
<comment type="caution">
    <text evidence="1">The sequence shown here is derived from an EMBL/GenBank/DDBJ whole genome shotgun (WGS) entry which is preliminary data.</text>
</comment>
<evidence type="ECO:0000313" key="1">
    <source>
        <dbReference type="EMBL" id="EKE69986.1"/>
    </source>
</evidence>
<keyword evidence="2" id="KW-1185">Reference proteome</keyword>